<keyword evidence="4" id="KW-1185">Reference proteome</keyword>
<evidence type="ECO:0000313" key="3">
    <source>
        <dbReference type="EMBL" id="KAF6760242.1"/>
    </source>
</evidence>
<reference evidence="3 4" key="1">
    <citation type="submission" date="2020-07" db="EMBL/GenBank/DDBJ databases">
        <title>Comparative genomics of pyrophilous fungi reveals a link between fire events and developmental genes.</title>
        <authorList>
            <consortium name="DOE Joint Genome Institute"/>
            <person name="Steindorff A.S."/>
            <person name="Carver A."/>
            <person name="Calhoun S."/>
            <person name="Stillman K."/>
            <person name="Liu H."/>
            <person name="Lipzen A."/>
            <person name="Pangilinan J."/>
            <person name="Labutti K."/>
            <person name="Bruns T.D."/>
            <person name="Grigoriev I.V."/>
        </authorList>
    </citation>
    <scope>NUCLEOTIDE SEQUENCE [LARGE SCALE GENOMIC DNA]</scope>
    <source>
        <strain evidence="3 4">CBS 144469</strain>
    </source>
</reference>
<dbReference type="OrthoDB" id="2526683at2759"/>
<dbReference type="InterPro" id="IPR026768">
    <property type="entry name" value="YPEH2ZP"/>
</dbReference>
<evidence type="ECO:0000256" key="2">
    <source>
        <dbReference type="SAM" id="MobiDB-lite"/>
    </source>
</evidence>
<dbReference type="PANTHER" id="PTHR31841">
    <property type="entry name" value="PROTEIN FAM72A-RELATED"/>
    <property type="match status" value="1"/>
</dbReference>
<dbReference type="Proteomes" id="UP000521943">
    <property type="component" value="Unassembled WGS sequence"/>
</dbReference>
<proteinExistence type="inferred from homology"/>
<evidence type="ECO:0008006" key="5">
    <source>
        <dbReference type="Google" id="ProtNLM"/>
    </source>
</evidence>
<dbReference type="Pfam" id="PF14976">
    <property type="entry name" value="YPEH2ZP"/>
    <property type="match status" value="1"/>
</dbReference>
<accession>A0A8H6I9G7</accession>
<dbReference type="EMBL" id="JACGCI010000013">
    <property type="protein sequence ID" value="KAF6760242.1"/>
    <property type="molecule type" value="Genomic_DNA"/>
</dbReference>
<feature type="compositionally biased region" description="Pro residues" evidence="2">
    <location>
        <begin position="164"/>
        <end position="184"/>
    </location>
</feature>
<evidence type="ECO:0000313" key="4">
    <source>
        <dbReference type="Proteomes" id="UP000521943"/>
    </source>
</evidence>
<name>A0A8H6I9G7_9AGAR</name>
<protein>
    <recommendedName>
        <fullName evidence="5">Protein FAM72A</fullName>
    </recommendedName>
</protein>
<dbReference type="GO" id="GO:0005829">
    <property type="term" value="C:cytosol"/>
    <property type="evidence" value="ECO:0007669"/>
    <property type="project" value="TreeGrafter"/>
</dbReference>
<dbReference type="AlphaFoldDB" id="A0A8H6I9G7"/>
<dbReference type="PANTHER" id="PTHR31841:SF1">
    <property type="entry name" value="PROTEIN FAM72A-RELATED"/>
    <property type="match status" value="1"/>
</dbReference>
<feature type="region of interest" description="Disordered" evidence="2">
    <location>
        <begin position="162"/>
        <end position="206"/>
    </location>
</feature>
<sequence>MLSQNPYPLPPPPVAHKVWILDCKSCGLFLTNRAMKAVLLLRPNVSLYSSDASPVNCSAYAPEADEQGLSPACRPAPSRTCDCLTQTLCCHGCGNPVGYMIVIPCTRCTSSISSSNRATNGHRFVFHSSEIVGTERHYVPNEPGVTPFEPVAFIPPTLVVPSQHPNPYPSPRESPTSPFPPPHVHPFAQRPTSPSDYPPTPSLEYATHYSPRAADSYHASMSQSTMYHIPPQTYAYASPSGGYSRSYSPAPPHISPYRPHYSIPPPPGASTMESRVSPPPVLADTAVPYDHKELPFTPRKLKAGNLLFWHHLTRSGEIPGAQNDERARHGASPLSDNALGIVFNR</sequence>
<comment type="similarity">
    <text evidence="1">Belongs to the FAM72 family.</text>
</comment>
<comment type="caution">
    <text evidence="3">The sequence shown here is derived from an EMBL/GenBank/DDBJ whole genome shotgun (WGS) entry which is preliminary data.</text>
</comment>
<gene>
    <name evidence="3" type="ORF">DFP72DRAFT_100532</name>
</gene>
<organism evidence="3 4">
    <name type="scientific">Ephemerocybe angulata</name>
    <dbReference type="NCBI Taxonomy" id="980116"/>
    <lineage>
        <taxon>Eukaryota</taxon>
        <taxon>Fungi</taxon>
        <taxon>Dikarya</taxon>
        <taxon>Basidiomycota</taxon>
        <taxon>Agaricomycotina</taxon>
        <taxon>Agaricomycetes</taxon>
        <taxon>Agaricomycetidae</taxon>
        <taxon>Agaricales</taxon>
        <taxon>Agaricineae</taxon>
        <taxon>Psathyrellaceae</taxon>
        <taxon>Ephemerocybe</taxon>
    </lineage>
</organism>
<evidence type="ECO:0000256" key="1">
    <source>
        <dbReference type="ARBA" id="ARBA00006888"/>
    </source>
</evidence>